<proteinExistence type="predicted"/>
<dbReference type="AlphaFoldDB" id="A0A2H0RA54"/>
<accession>A0A2H0RA54</accession>
<dbReference type="Proteomes" id="UP000230214">
    <property type="component" value="Unassembled WGS sequence"/>
</dbReference>
<name>A0A2H0RA54_UNCKA</name>
<evidence type="ECO:0000313" key="2">
    <source>
        <dbReference type="Proteomes" id="UP000230214"/>
    </source>
</evidence>
<dbReference type="EMBL" id="PCXU01000025">
    <property type="protein sequence ID" value="PIR43398.1"/>
    <property type="molecule type" value="Genomic_DNA"/>
</dbReference>
<gene>
    <name evidence="1" type="ORF">COV24_03055</name>
</gene>
<sequence>MHCDVNKQQEIALNTQNLNVHVVCNFFWGDRIEFIRIPDNSYSIGSKALAPNGESYFVFEIKDGLAYLALNAVTEEDCFRYAESYSRGGMVDMVKCPHCKMEVPQGGVCDQCEKNLPYLLTYDKDLLD</sequence>
<protein>
    <submittedName>
        <fullName evidence="1">Uncharacterized protein</fullName>
    </submittedName>
</protein>
<evidence type="ECO:0000313" key="1">
    <source>
        <dbReference type="EMBL" id="PIR43398.1"/>
    </source>
</evidence>
<reference evidence="1 2" key="1">
    <citation type="submission" date="2017-09" db="EMBL/GenBank/DDBJ databases">
        <title>Depth-based differentiation of microbial function through sediment-hosted aquifers and enrichment of novel symbionts in the deep terrestrial subsurface.</title>
        <authorList>
            <person name="Probst A.J."/>
            <person name="Ladd B."/>
            <person name="Jarett J.K."/>
            <person name="Geller-Mcgrath D.E."/>
            <person name="Sieber C.M."/>
            <person name="Emerson J.B."/>
            <person name="Anantharaman K."/>
            <person name="Thomas B.C."/>
            <person name="Malmstrom R."/>
            <person name="Stieglmeier M."/>
            <person name="Klingl A."/>
            <person name="Woyke T."/>
            <person name="Ryan C.M."/>
            <person name="Banfield J.F."/>
        </authorList>
    </citation>
    <scope>NUCLEOTIDE SEQUENCE [LARGE SCALE GENOMIC DNA]</scope>
    <source>
        <strain evidence="1">CG10_big_fil_rev_8_21_14_0_10_32_10</strain>
    </source>
</reference>
<comment type="caution">
    <text evidence="1">The sequence shown here is derived from an EMBL/GenBank/DDBJ whole genome shotgun (WGS) entry which is preliminary data.</text>
</comment>
<organism evidence="1 2">
    <name type="scientific">candidate division WWE3 bacterium CG10_big_fil_rev_8_21_14_0_10_32_10</name>
    <dbReference type="NCBI Taxonomy" id="1975090"/>
    <lineage>
        <taxon>Bacteria</taxon>
        <taxon>Katanobacteria</taxon>
    </lineage>
</organism>